<protein>
    <recommendedName>
        <fullName evidence="2">Alpha-galactosidase NEW3 domain-containing protein</fullName>
    </recommendedName>
</protein>
<feature type="domain" description="Alpha-galactosidase NEW3" evidence="2">
    <location>
        <begin position="166"/>
        <end position="240"/>
    </location>
</feature>
<keyword evidence="1" id="KW-1133">Transmembrane helix</keyword>
<dbReference type="Gene3D" id="2.60.40.10">
    <property type="entry name" value="Immunoglobulins"/>
    <property type="match status" value="1"/>
</dbReference>
<evidence type="ECO:0000313" key="3">
    <source>
        <dbReference type="EMBL" id="MBK0383244.1"/>
    </source>
</evidence>
<dbReference type="PANTHER" id="PTHR39198:SF1">
    <property type="entry name" value="ALPHA-GALACTOSIDASE NEW3 DOMAIN-CONTAINING PROTEIN"/>
    <property type="match status" value="1"/>
</dbReference>
<keyword evidence="4" id="KW-1185">Reference proteome</keyword>
<comment type="caution">
    <text evidence="3">The sequence shown here is derived from an EMBL/GenBank/DDBJ whole genome shotgun (WGS) entry which is preliminary data.</text>
</comment>
<evidence type="ECO:0000313" key="4">
    <source>
        <dbReference type="Proteomes" id="UP000660024"/>
    </source>
</evidence>
<organism evidence="3 4">
    <name type="scientific">Pedobacter segetis</name>
    <dbReference type="NCBI Taxonomy" id="2793069"/>
    <lineage>
        <taxon>Bacteria</taxon>
        <taxon>Pseudomonadati</taxon>
        <taxon>Bacteroidota</taxon>
        <taxon>Sphingobacteriia</taxon>
        <taxon>Sphingobacteriales</taxon>
        <taxon>Sphingobacteriaceae</taxon>
        <taxon>Pedobacter</taxon>
    </lineage>
</organism>
<dbReference type="RefSeq" id="WP_200586054.1">
    <property type="nucleotide sequence ID" value="NZ_JAEHFY010000012.1"/>
</dbReference>
<evidence type="ECO:0000256" key="1">
    <source>
        <dbReference type="SAM" id="Phobius"/>
    </source>
</evidence>
<gene>
    <name evidence="3" type="ORF">I5M32_09760</name>
</gene>
<dbReference type="Proteomes" id="UP000660024">
    <property type="component" value="Unassembled WGS sequence"/>
</dbReference>
<evidence type="ECO:0000259" key="2">
    <source>
        <dbReference type="Pfam" id="PF10633"/>
    </source>
</evidence>
<feature type="transmembrane region" description="Helical" evidence="1">
    <location>
        <begin position="259"/>
        <end position="279"/>
    </location>
</feature>
<name>A0ABS1BM21_9SPHI</name>
<proteinExistence type="predicted"/>
<sequence>MLTELSFISSHKWQKIAFLIINFVLSAQLLLAQKPTNISSKGSTFKAKLINLEEPTNEPFRFNTTLQNSSNKALVYDLEAKLSPGWTITYTVNGSQVTSINMESGKSQDISIEIGASPNASPKKYIIPVKAISGTDTLSLSLEAVVKGSYSLSLSTPTGKLNEELTSGSTKQIQLVVSNLGTLPFTAIDFTSQLPTGWECSFEPSRLDKLAPGKSITINANLKVPDKTIAGDYAATFTATNSNSNAKTDFRLEIKTSLLTGWAGVLVILLAIGIVYYLIRKYGRR</sequence>
<keyword evidence="1" id="KW-0472">Membrane</keyword>
<dbReference type="EMBL" id="JAEHFY010000012">
    <property type="protein sequence ID" value="MBK0383244.1"/>
    <property type="molecule type" value="Genomic_DNA"/>
</dbReference>
<reference evidence="3 4" key="1">
    <citation type="submission" date="2020-12" db="EMBL/GenBank/DDBJ databases">
        <title>Bacterial novel species Pedobacter sp. SD-b isolated from soil.</title>
        <authorList>
            <person name="Jung H.-Y."/>
        </authorList>
    </citation>
    <scope>NUCLEOTIDE SEQUENCE [LARGE SCALE GENOMIC DNA]</scope>
    <source>
        <strain evidence="3 4">SD-b</strain>
    </source>
</reference>
<dbReference type="PANTHER" id="PTHR39198">
    <property type="entry name" value="HYPOTHETICAL MEMBRANE PROTEIN, CONSERVED"/>
    <property type="match status" value="1"/>
</dbReference>
<keyword evidence="1" id="KW-0812">Transmembrane</keyword>
<dbReference type="InterPro" id="IPR018905">
    <property type="entry name" value="A-galactase_NEW3"/>
</dbReference>
<accession>A0ABS1BM21</accession>
<dbReference type="InterPro" id="IPR013783">
    <property type="entry name" value="Ig-like_fold"/>
</dbReference>
<dbReference type="Pfam" id="PF10633">
    <property type="entry name" value="NPCBM_assoc"/>
    <property type="match status" value="1"/>
</dbReference>